<comment type="caution">
    <text evidence="1">The sequence shown here is derived from an EMBL/GenBank/DDBJ whole genome shotgun (WGS) entry which is preliminary data.</text>
</comment>
<gene>
    <name evidence="1" type="ORF">GCM10022254_34430</name>
</gene>
<accession>A0ABP8C3H9</accession>
<evidence type="ECO:0000313" key="1">
    <source>
        <dbReference type="EMBL" id="GAA4233016.1"/>
    </source>
</evidence>
<keyword evidence="2" id="KW-1185">Reference proteome</keyword>
<protein>
    <submittedName>
        <fullName evidence="1">Uncharacterized protein</fullName>
    </submittedName>
</protein>
<evidence type="ECO:0000313" key="2">
    <source>
        <dbReference type="Proteomes" id="UP001501710"/>
    </source>
</evidence>
<organism evidence="1 2">
    <name type="scientific">Actinomadura meridiana</name>
    <dbReference type="NCBI Taxonomy" id="559626"/>
    <lineage>
        <taxon>Bacteria</taxon>
        <taxon>Bacillati</taxon>
        <taxon>Actinomycetota</taxon>
        <taxon>Actinomycetes</taxon>
        <taxon>Streptosporangiales</taxon>
        <taxon>Thermomonosporaceae</taxon>
        <taxon>Actinomadura</taxon>
    </lineage>
</organism>
<dbReference type="Proteomes" id="UP001501710">
    <property type="component" value="Unassembled WGS sequence"/>
</dbReference>
<proteinExistence type="predicted"/>
<dbReference type="EMBL" id="BAABAS010000006">
    <property type="protein sequence ID" value="GAA4233016.1"/>
    <property type="molecule type" value="Genomic_DNA"/>
</dbReference>
<sequence length="117" mass="12820">MLMLVTNCRRTIARGHYPAPRTTEAADVSVVGGREIAETRRRHLAALAREVEARGLTWRLAGPEESLLSVSGARTRRRLMVVATPSGDGWYYLWPGGGMADVTQPETVAARLAQMLC</sequence>
<reference evidence="2" key="1">
    <citation type="journal article" date="2019" name="Int. J. Syst. Evol. Microbiol.">
        <title>The Global Catalogue of Microorganisms (GCM) 10K type strain sequencing project: providing services to taxonomists for standard genome sequencing and annotation.</title>
        <authorList>
            <consortium name="The Broad Institute Genomics Platform"/>
            <consortium name="The Broad Institute Genome Sequencing Center for Infectious Disease"/>
            <person name="Wu L."/>
            <person name="Ma J."/>
        </authorList>
    </citation>
    <scope>NUCLEOTIDE SEQUENCE [LARGE SCALE GENOMIC DNA]</scope>
    <source>
        <strain evidence="2">JCM 17440</strain>
    </source>
</reference>
<name>A0ABP8C3H9_9ACTN</name>